<dbReference type="Pfam" id="PF20231">
    <property type="entry name" value="DUF6589"/>
    <property type="match status" value="2"/>
</dbReference>
<dbReference type="EMBL" id="JARKIE010000064">
    <property type="protein sequence ID" value="KAJ7690514.1"/>
    <property type="molecule type" value="Genomic_DNA"/>
</dbReference>
<dbReference type="AlphaFoldDB" id="A0AAD7GE41"/>
<dbReference type="InterPro" id="IPR046496">
    <property type="entry name" value="DUF6589"/>
</dbReference>
<accession>A0AAD7GE41</accession>
<organism evidence="2 3">
    <name type="scientific">Mycena rosella</name>
    <name type="common">Pink bonnet</name>
    <name type="synonym">Agaricus rosellus</name>
    <dbReference type="NCBI Taxonomy" id="1033263"/>
    <lineage>
        <taxon>Eukaryota</taxon>
        <taxon>Fungi</taxon>
        <taxon>Dikarya</taxon>
        <taxon>Basidiomycota</taxon>
        <taxon>Agaricomycotina</taxon>
        <taxon>Agaricomycetes</taxon>
        <taxon>Agaricomycetidae</taxon>
        <taxon>Agaricales</taxon>
        <taxon>Marasmiineae</taxon>
        <taxon>Mycenaceae</taxon>
        <taxon>Mycena</taxon>
    </lineage>
</organism>
<comment type="caution">
    <text evidence="2">The sequence shown here is derived from an EMBL/GenBank/DDBJ whole genome shotgun (WGS) entry which is preliminary data.</text>
</comment>
<sequence>MQAILLTICMLAFVRNRATNVLPLLLGLFFKISGTSSRVVLMLSNAGVCVSSRTVERLKVRISEDAVRLAVELITSGQVFFTIFDNINIFLRKSQQRISNTNDMINATNVAVVGIDDVQAFTEADLAEQLGLRGQRAKATPADILPTPEDDEIVGRTFVALIAEMIVAYTPGNSRWKDRKNTAAAVAAMLPKDRPLPPTKADARPFGVLDVNEGSKKGIVKVLAGVQKRSTVSETIWSSVWRIFAGDWLTSSNLRAARRDRTDDINAMERLEYAQELSAPFHFALQATHMLMRTHYGHAVEDAASLAAHKGLLNRKWDVSKPNYSAAKSLIRHSLIARILHSLTISTDFATATAAKQAQAAGDDWMAHSIYFIRDSLFFCMFEKAVSWADPGQLIRVLKYWGLEFRGVGQHNYARECAEVLIRWRYELPDKLRRALERSWFINRWGTAGRSIASDLYLEQLNFWVKVRLVILS</sequence>
<dbReference type="Proteomes" id="UP001221757">
    <property type="component" value="Unassembled WGS sequence"/>
</dbReference>
<proteinExistence type="predicted"/>
<reference evidence="2" key="1">
    <citation type="submission" date="2023-03" db="EMBL/GenBank/DDBJ databases">
        <title>Massive genome expansion in bonnet fungi (Mycena s.s.) driven by repeated elements and novel gene families across ecological guilds.</title>
        <authorList>
            <consortium name="Lawrence Berkeley National Laboratory"/>
            <person name="Harder C.B."/>
            <person name="Miyauchi S."/>
            <person name="Viragh M."/>
            <person name="Kuo A."/>
            <person name="Thoen E."/>
            <person name="Andreopoulos B."/>
            <person name="Lu D."/>
            <person name="Skrede I."/>
            <person name="Drula E."/>
            <person name="Henrissat B."/>
            <person name="Morin E."/>
            <person name="Kohler A."/>
            <person name="Barry K."/>
            <person name="LaButti K."/>
            <person name="Morin E."/>
            <person name="Salamov A."/>
            <person name="Lipzen A."/>
            <person name="Mereny Z."/>
            <person name="Hegedus B."/>
            <person name="Baldrian P."/>
            <person name="Stursova M."/>
            <person name="Weitz H."/>
            <person name="Taylor A."/>
            <person name="Grigoriev I.V."/>
            <person name="Nagy L.G."/>
            <person name="Martin F."/>
            <person name="Kauserud H."/>
        </authorList>
    </citation>
    <scope>NUCLEOTIDE SEQUENCE</scope>
    <source>
        <strain evidence="2">CBHHK067</strain>
    </source>
</reference>
<evidence type="ECO:0000313" key="2">
    <source>
        <dbReference type="EMBL" id="KAJ7690514.1"/>
    </source>
</evidence>
<evidence type="ECO:0000259" key="1">
    <source>
        <dbReference type="Pfam" id="PF20231"/>
    </source>
</evidence>
<feature type="domain" description="DUF6589" evidence="1">
    <location>
        <begin position="350"/>
        <end position="467"/>
    </location>
</feature>
<keyword evidence="3" id="KW-1185">Reference proteome</keyword>
<protein>
    <recommendedName>
        <fullName evidence="1">DUF6589 domain-containing protein</fullName>
    </recommendedName>
</protein>
<gene>
    <name evidence="2" type="ORF">B0H17DRAFT_936042</name>
</gene>
<evidence type="ECO:0000313" key="3">
    <source>
        <dbReference type="Proteomes" id="UP001221757"/>
    </source>
</evidence>
<feature type="domain" description="DUF6589" evidence="1">
    <location>
        <begin position="137"/>
        <end position="346"/>
    </location>
</feature>
<name>A0AAD7GE41_MYCRO</name>